<evidence type="ECO:0000313" key="1">
    <source>
        <dbReference type="EMBL" id="GEP01074.1"/>
    </source>
</evidence>
<dbReference type="EMBL" id="BJZT01000038">
    <property type="protein sequence ID" value="GEP01074.1"/>
    <property type="molecule type" value="Genomic_DNA"/>
</dbReference>
<keyword evidence="2" id="KW-1185">Reference proteome</keyword>
<accession>A0A512ITP3</accession>
<protein>
    <submittedName>
        <fullName evidence="1">Uncharacterized protein</fullName>
    </submittedName>
</protein>
<dbReference type="AlphaFoldDB" id="A0A512ITP3"/>
<evidence type="ECO:0000313" key="2">
    <source>
        <dbReference type="Proteomes" id="UP000321258"/>
    </source>
</evidence>
<dbReference type="RefSeq" id="WP_147081004.1">
    <property type="nucleotide sequence ID" value="NZ_BJZT01000038.1"/>
</dbReference>
<dbReference type="OrthoDB" id="7999298at2"/>
<organism evidence="1 2">
    <name type="scientific">Methylobacterium haplocladii</name>
    <dbReference type="NCBI Taxonomy" id="1176176"/>
    <lineage>
        <taxon>Bacteria</taxon>
        <taxon>Pseudomonadati</taxon>
        <taxon>Pseudomonadota</taxon>
        <taxon>Alphaproteobacteria</taxon>
        <taxon>Hyphomicrobiales</taxon>
        <taxon>Methylobacteriaceae</taxon>
        <taxon>Methylobacterium</taxon>
    </lineage>
</organism>
<comment type="caution">
    <text evidence="1">The sequence shown here is derived from an EMBL/GenBank/DDBJ whole genome shotgun (WGS) entry which is preliminary data.</text>
</comment>
<proteinExistence type="predicted"/>
<gene>
    <name evidence="1" type="ORF">MHA02_34610</name>
</gene>
<reference evidence="1 2" key="1">
    <citation type="submission" date="2019-07" db="EMBL/GenBank/DDBJ databases">
        <title>Whole genome shotgun sequence of Methylobacterium haplocladii NBRC 107714.</title>
        <authorList>
            <person name="Hosoyama A."/>
            <person name="Uohara A."/>
            <person name="Ohji S."/>
            <person name="Ichikawa N."/>
        </authorList>
    </citation>
    <scope>NUCLEOTIDE SEQUENCE [LARGE SCALE GENOMIC DNA]</scope>
    <source>
        <strain evidence="1 2">NBRC 107714</strain>
    </source>
</reference>
<name>A0A512ITP3_9HYPH</name>
<dbReference type="Proteomes" id="UP000321258">
    <property type="component" value="Unassembled WGS sequence"/>
</dbReference>
<sequence length="60" mass="6368">MSIFQIKQKTSGAVLWTGSAHDEKTALDAMAREAGYADYASLPDQIRAGGVQAAKLDLIS</sequence>